<comment type="caution">
    <text evidence="3">The sequence shown here is derived from an EMBL/GenBank/DDBJ whole genome shotgun (WGS) entry which is preliminary data.</text>
</comment>
<evidence type="ECO:0000313" key="4">
    <source>
        <dbReference type="Proteomes" id="UP001597459"/>
    </source>
</evidence>
<proteinExistence type="predicted"/>
<dbReference type="EMBL" id="JBHULX010000048">
    <property type="protein sequence ID" value="MFD2593589.1"/>
    <property type="molecule type" value="Genomic_DNA"/>
</dbReference>
<protein>
    <submittedName>
        <fullName evidence="3">DUF3887 domain-containing protein</fullName>
    </submittedName>
</protein>
<accession>A0ABW5NH83</accession>
<organism evidence="3 4">
    <name type="scientific">Aquimarina hainanensis</name>
    <dbReference type="NCBI Taxonomy" id="1578017"/>
    <lineage>
        <taxon>Bacteria</taxon>
        <taxon>Pseudomonadati</taxon>
        <taxon>Bacteroidota</taxon>
        <taxon>Flavobacteriia</taxon>
        <taxon>Flavobacteriales</taxon>
        <taxon>Flavobacteriaceae</taxon>
        <taxon>Aquimarina</taxon>
    </lineage>
</organism>
<dbReference type="Proteomes" id="UP001597459">
    <property type="component" value="Unassembled WGS sequence"/>
</dbReference>
<keyword evidence="4" id="KW-1185">Reference proteome</keyword>
<evidence type="ECO:0000256" key="1">
    <source>
        <dbReference type="SAM" id="SignalP"/>
    </source>
</evidence>
<feature type="chain" id="PRO_5045498153" evidence="1">
    <location>
        <begin position="20"/>
        <end position="119"/>
    </location>
</feature>
<dbReference type="InterPro" id="IPR024981">
    <property type="entry name" value="DUF3887"/>
</dbReference>
<sequence length="119" mass="13428">MKHTLILLFSTVLSMTITAQEADAYKKVTTSFTEYFNQQDAAAIFELYTPETQNDITKEGVAAFVKGCYSQFGKLTQTEFQNTSGKVHTYTATFEKASLSMELLLDDQDKIISIQFDQL</sequence>
<feature type="signal peptide" evidence="1">
    <location>
        <begin position="1"/>
        <end position="19"/>
    </location>
</feature>
<dbReference type="Pfam" id="PF13026">
    <property type="entry name" value="DUF3887"/>
    <property type="match status" value="1"/>
</dbReference>
<gene>
    <name evidence="3" type="ORF">ACFSTE_22315</name>
</gene>
<keyword evidence="1" id="KW-0732">Signal</keyword>
<dbReference type="RefSeq" id="WP_378253956.1">
    <property type="nucleotide sequence ID" value="NZ_JBHSJV010000001.1"/>
</dbReference>
<feature type="domain" description="DUF3887" evidence="2">
    <location>
        <begin position="31"/>
        <end position="113"/>
    </location>
</feature>
<evidence type="ECO:0000313" key="3">
    <source>
        <dbReference type="EMBL" id="MFD2593589.1"/>
    </source>
</evidence>
<evidence type="ECO:0000259" key="2">
    <source>
        <dbReference type="Pfam" id="PF13026"/>
    </source>
</evidence>
<name>A0ABW5NH83_9FLAO</name>
<reference evidence="4" key="1">
    <citation type="journal article" date="2019" name="Int. J. Syst. Evol. Microbiol.">
        <title>The Global Catalogue of Microorganisms (GCM) 10K type strain sequencing project: providing services to taxonomists for standard genome sequencing and annotation.</title>
        <authorList>
            <consortium name="The Broad Institute Genomics Platform"/>
            <consortium name="The Broad Institute Genome Sequencing Center for Infectious Disease"/>
            <person name="Wu L."/>
            <person name="Ma J."/>
        </authorList>
    </citation>
    <scope>NUCLEOTIDE SEQUENCE [LARGE SCALE GENOMIC DNA]</scope>
    <source>
        <strain evidence="4">KCTC 42423</strain>
    </source>
</reference>
<dbReference type="Gene3D" id="3.10.450.590">
    <property type="match status" value="1"/>
</dbReference>